<accession>A0A3N1D070</accession>
<evidence type="ECO:0000313" key="2">
    <source>
        <dbReference type="Proteomes" id="UP000272400"/>
    </source>
</evidence>
<comment type="caution">
    <text evidence="1">The sequence shown here is derived from an EMBL/GenBank/DDBJ whole genome shotgun (WGS) entry which is preliminary data.</text>
</comment>
<dbReference type="RefSeq" id="WP_123666275.1">
    <property type="nucleotide sequence ID" value="NZ_RJKE01000001.1"/>
</dbReference>
<protein>
    <submittedName>
        <fullName evidence="1">Uncharacterized protein</fullName>
    </submittedName>
</protein>
<gene>
    <name evidence="1" type="ORF">EDD29_4505</name>
</gene>
<dbReference type="AlphaFoldDB" id="A0A3N1D070"/>
<keyword evidence="2" id="KW-1185">Reference proteome</keyword>
<dbReference type="OrthoDB" id="4963711at2"/>
<organism evidence="1 2">
    <name type="scientific">Actinocorallia herbida</name>
    <dbReference type="NCBI Taxonomy" id="58109"/>
    <lineage>
        <taxon>Bacteria</taxon>
        <taxon>Bacillati</taxon>
        <taxon>Actinomycetota</taxon>
        <taxon>Actinomycetes</taxon>
        <taxon>Streptosporangiales</taxon>
        <taxon>Thermomonosporaceae</taxon>
        <taxon>Actinocorallia</taxon>
    </lineage>
</organism>
<name>A0A3N1D070_9ACTN</name>
<proteinExistence type="predicted"/>
<dbReference type="Proteomes" id="UP000272400">
    <property type="component" value="Unassembled WGS sequence"/>
</dbReference>
<evidence type="ECO:0000313" key="1">
    <source>
        <dbReference type="EMBL" id="ROO86921.1"/>
    </source>
</evidence>
<reference evidence="1 2" key="1">
    <citation type="submission" date="2018-11" db="EMBL/GenBank/DDBJ databases">
        <title>Sequencing the genomes of 1000 actinobacteria strains.</title>
        <authorList>
            <person name="Klenk H.-P."/>
        </authorList>
    </citation>
    <scope>NUCLEOTIDE SEQUENCE [LARGE SCALE GENOMIC DNA]</scope>
    <source>
        <strain evidence="1 2">DSM 44254</strain>
    </source>
</reference>
<dbReference type="EMBL" id="RJKE01000001">
    <property type="protein sequence ID" value="ROO86921.1"/>
    <property type="molecule type" value="Genomic_DNA"/>
</dbReference>
<sequence>MRIPHYGPGDQIPPPVLVAAWFKIGDLATERVPFWAAHWIADGMDGEALAILAGMDGSDPHEVRDLLPAALADTRTAVPHEISDAVTIVYRDLARLHLADKISARELIFKVAELIENAHPARDYLDQPLGAANGLDYEWTCDHCRTPEELTKIVHGACLAQVRQQQTPHPSG</sequence>